<evidence type="ECO:0000256" key="1">
    <source>
        <dbReference type="SAM" id="MobiDB-lite"/>
    </source>
</evidence>
<feature type="region of interest" description="Disordered" evidence="1">
    <location>
        <begin position="103"/>
        <end position="128"/>
    </location>
</feature>
<dbReference type="AlphaFoldDB" id="A0AAE0LHS1"/>
<reference evidence="2 3" key="1">
    <citation type="journal article" date="2015" name="Genome Biol. Evol.">
        <title>Comparative Genomics of a Bacterivorous Green Alga Reveals Evolutionary Causalities and Consequences of Phago-Mixotrophic Mode of Nutrition.</title>
        <authorList>
            <person name="Burns J.A."/>
            <person name="Paasch A."/>
            <person name="Narechania A."/>
            <person name="Kim E."/>
        </authorList>
    </citation>
    <scope>NUCLEOTIDE SEQUENCE [LARGE SCALE GENOMIC DNA]</scope>
    <source>
        <strain evidence="2 3">PLY_AMNH</strain>
    </source>
</reference>
<dbReference type="Proteomes" id="UP001190700">
    <property type="component" value="Unassembled WGS sequence"/>
</dbReference>
<gene>
    <name evidence="2" type="ORF">CYMTET_6751</name>
</gene>
<organism evidence="2 3">
    <name type="scientific">Cymbomonas tetramitiformis</name>
    <dbReference type="NCBI Taxonomy" id="36881"/>
    <lineage>
        <taxon>Eukaryota</taxon>
        <taxon>Viridiplantae</taxon>
        <taxon>Chlorophyta</taxon>
        <taxon>Pyramimonadophyceae</taxon>
        <taxon>Pyramimonadales</taxon>
        <taxon>Pyramimonadaceae</taxon>
        <taxon>Cymbomonas</taxon>
    </lineage>
</organism>
<name>A0AAE0LHS1_9CHLO</name>
<keyword evidence="3" id="KW-1185">Reference proteome</keyword>
<evidence type="ECO:0000313" key="3">
    <source>
        <dbReference type="Proteomes" id="UP001190700"/>
    </source>
</evidence>
<dbReference type="EMBL" id="LGRX02001722">
    <property type="protein sequence ID" value="KAK3285662.1"/>
    <property type="molecule type" value="Genomic_DNA"/>
</dbReference>
<accession>A0AAE0LHS1</accession>
<protein>
    <submittedName>
        <fullName evidence="2">Uncharacterized protein</fullName>
    </submittedName>
</protein>
<evidence type="ECO:0000313" key="2">
    <source>
        <dbReference type="EMBL" id="KAK3285662.1"/>
    </source>
</evidence>
<sequence length="155" mass="16818">MRVKKAGTSKGDNTHGTSSEDCKLDISCEGCQLSQPAPPVFLASKHKQEPQALPAGKMSSVNLRLLEVGIPTAPTALVRSVGSPQFGRQQVKRHIDFCSEGQMELPKGDSHPSNNFPARGNNAAQLAAKRQPPAQALQLRRFANLVTPLFLWPWP</sequence>
<comment type="caution">
    <text evidence="2">The sequence shown here is derived from an EMBL/GenBank/DDBJ whole genome shotgun (WGS) entry which is preliminary data.</text>
</comment>
<feature type="region of interest" description="Disordered" evidence="1">
    <location>
        <begin position="1"/>
        <end position="20"/>
    </location>
</feature>
<proteinExistence type="predicted"/>